<dbReference type="SUPFAM" id="SSF46894">
    <property type="entry name" value="C-terminal effector domain of the bipartite response regulators"/>
    <property type="match status" value="1"/>
</dbReference>
<dbReference type="CDD" id="cd06170">
    <property type="entry name" value="LuxR_C_like"/>
    <property type="match status" value="1"/>
</dbReference>
<proteinExistence type="predicted"/>
<dbReference type="InterPro" id="IPR000792">
    <property type="entry name" value="Tscrpt_reg_LuxR_C"/>
</dbReference>
<dbReference type="PROSITE" id="PS50043">
    <property type="entry name" value="HTH_LUXR_2"/>
    <property type="match status" value="1"/>
</dbReference>
<dbReference type="RefSeq" id="WP_072249696.1">
    <property type="nucleotide sequence ID" value="NZ_BJCZ01000077.1"/>
</dbReference>
<comment type="caution">
    <text evidence="3">The sequence shown here is derived from an EMBL/GenBank/DDBJ whole genome shotgun (WGS) entry which is preliminary data.</text>
</comment>
<protein>
    <submittedName>
        <fullName evidence="3">LuxR family transcriptional regulator</fullName>
    </submittedName>
</protein>
<dbReference type="InterPro" id="IPR016032">
    <property type="entry name" value="Sig_transdc_resp-reg_C-effctor"/>
</dbReference>
<evidence type="ECO:0000259" key="2">
    <source>
        <dbReference type="PROSITE" id="PS50043"/>
    </source>
</evidence>
<dbReference type="EMBL" id="PYQT01000088">
    <property type="protein sequence ID" value="PSY34838.1"/>
    <property type="molecule type" value="Genomic_DNA"/>
</dbReference>
<keyword evidence="4" id="KW-1185">Reference proteome</keyword>
<dbReference type="Pfam" id="PF00196">
    <property type="entry name" value="GerE"/>
    <property type="match status" value="1"/>
</dbReference>
<dbReference type="SMART" id="SM00421">
    <property type="entry name" value="HTH_LUXR"/>
    <property type="match status" value="1"/>
</dbReference>
<accession>A0ABX5HA59</accession>
<evidence type="ECO:0000256" key="1">
    <source>
        <dbReference type="ARBA" id="ARBA00023125"/>
    </source>
</evidence>
<dbReference type="Gene3D" id="1.10.10.10">
    <property type="entry name" value="Winged helix-like DNA-binding domain superfamily/Winged helix DNA-binding domain"/>
    <property type="match status" value="1"/>
</dbReference>
<organism evidence="3 4">
    <name type="scientific">Escherichia albertii</name>
    <dbReference type="NCBI Taxonomy" id="208962"/>
    <lineage>
        <taxon>Bacteria</taxon>
        <taxon>Pseudomonadati</taxon>
        <taxon>Pseudomonadota</taxon>
        <taxon>Gammaproteobacteria</taxon>
        <taxon>Enterobacterales</taxon>
        <taxon>Enterobacteriaceae</taxon>
        <taxon>Escherichia</taxon>
    </lineage>
</organism>
<keyword evidence="1" id="KW-0238">DNA-binding</keyword>
<reference evidence="3 4" key="1">
    <citation type="submission" date="2018-03" db="EMBL/GenBank/DDBJ databases">
        <title>Whole Genome Sequencing of Escherichia coli isolates from wildlife.</title>
        <authorList>
            <person name="Whitehouse C.A."/>
            <person name="Lacher D.W."/>
            <person name="Mammel M.K."/>
            <person name="Barnaba T."/>
            <person name="Lorch J.M."/>
        </authorList>
    </citation>
    <scope>NUCLEOTIDE SEQUENCE [LARGE SCALE GENOMIC DNA]</scope>
    <source>
        <strain evidence="3 4">20507-2</strain>
    </source>
</reference>
<dbReference type="InterPro" id="IPR036388">
    <property type="entry name" value="WH-like_DNA-bd_sf"/>
</dbReference>
<gene>
    <name evidence="3" type="ORF">C7B09_25750</name>
</gene>
<dbReference type="PRINTS" id="PR00038">
    <property type="entry name" value="HTHLUXR"/>
</dbReference>
<dbReference type="Proteomes" id="UP000240382">
    <property type="component" value="Unassembled WGS sequence"/>
</dbReference>
<feature type="domain" description="HTH luxR-type" evidence="2">
    <location>
        <begin position="22"/>
        <end position="88"/>
    </location>
</feature>
<evidence type="ECO:0000313" key="3">
    <source>
        <dbReference type="EMBL" id="PSY34838.1"/>
    </source>
</evidence>
<sequence length="109" mass="12630">MNNKNTTCYVMARIKEHDITAHVWISPSLTDVECDVLELLIKGYTVTQISKSRFRSTKTVSTQKSQIYKKLGIRNDITFWLDLSLSPYIKLRFMQNNESVNDLLLPCSK</sequence>
<evidence type="ECO:0000313" key="4">
    <source>
        <dbReference type="Proteomes" id="UP000240382"/>
    </source>
</evidence>
<name>A0ABX5HA59_ESCAL</name>